<dbReference type="PANTHER" id="PTHR11741">
    <property type="entry name" value="ELONGATION FACTOR TS"/>
    <property type="match status" value="1"/>
</dbReference>
<dbReference type="PANTHER" id="PTHR11741:SF0">
    <property type="entry name" value="ELONGATION FACTOR TS, MITOCHONDRIAL"/>
    <property type="match status" value="1"/>
</dbReference>
<name>A0A1F5B5B8_9BACT</name>
<comment type="function">
    <text evidence="5">Associates with the EF-Tu.GDP complex and induces the exchange of GDP to GTP. It remains bound to the aminoacyl-tRNA.EF-Tu.GTP complex up to the GTP hydrolysis stage on the ribosome.</text>
</comment>
<accession>A0A1F5B5B8</accession>
<evidence type="ECO:0000256" key="3">
    <source>
        <dbReference type="ARBA" id="ARBA00022768"/>
    </source>
</evidence>
<dbReference type="GO" id="GO:0003746">
    <property type="term" value="F:translation elongation factor activity"/>
    <property type="evidence" value="ECO:0007669"/>
    <property type="project" value="UniProtKB-UniRule"/>
</dbReference>
<dbReference type="CDD" id="cd14275">
    <property type="entry name" value="UBA_EF-Ts"/>
    <property type="match status" value="1"/>
</dbReference>
<dbReference type="Gene3D" id="3.30.479.20">
    <property type="entry name" value="Elongation factor Ts, dimerisation domain"/>
    <property type="match status" value="1"/>
</dbReference>
<dbReference type="EMBL" id="MEYK01000001">
    <property type="protein sequence ID" value="OGD25816.1"/>
    <property type="molecule type" value="Genomic_DNA"/>
</dbReference>
<dbReference type="InterPro" id="IPR014039">
    <property type="entry name" value="Transl_elong_EFTs/EF1B_dimer"/>
</dbReference>
<evidence type="ECO:0000313" key="7">
    <source>
        <dbReference type="EMBL" id="OGD25816.1"/>
    </source>
</evidence>
<dbReference type="GO" id="GO:0005737">
    <property type="term" value="C:cytoplasm"/>
    <property type="evidence" value="ECO:0007669"/>
    <property type="project" value="UniProtKB-SubCell"/>
</dbReference>
<keyword evidence="5" id="KW-0963">Cytoplasm</keyword>
<keyword evidence="3 5" id="KW-0251">Elongation factor</keyword>
<feature type="region of interest" description="Involved in Mg(2+) ion dislocation from EF-Tu" evidence="5">
    <location>
        <begin position="81"/>
        <end position="84"/>
    </location>
</feature>
<keyword evidence="4 5" id="KW-0648">Protein biosynthesis</keyword>
<evidence type="ECO:0000256" key="5">
    <source>
        <dbReference type="HAMAP-Rule" id="MF_00050"/>
    </source>
</evidence>
<evidence type="ECO:0000313" key="8">
    <source>
        <dbReference type="Proteomes" id="UP000176431"/>
    </source>
</evidence>
<evidence type="ECO:0000256" key="1">
    <source>
        <dbReference type="ARBA" id="ARBA00005532"/>
    </source>
</evidence>
<dbReference type="InterPro" id="IPR015940">
    <property type="entry name" value="UBA"/>
</dbReference>
<dbReference type="InterPro" id="IPR009060">
    <property type="entry name" value="UBA-like_sf"/>
</dbReference>
<dbReference type="Gene3D" id="1.10.286.20">
    <property type="match status" value="1"/>
</dbReference>
<comment type="caution">
    <text evidence="7">The sequence shown here is derived from an EMBL/GenBank/DDBJ whole genome shotgun (WGS) entry which is preliminary data.</text>
</comment>
<dbReference type="SUPFAM" id="SSF46934">
    <property type="entry name" value="UBA-like"/>
    <property type="match status" value="1"/>
</dbReference>
<sequence>MMVNIDQIKQLREETGSSPVDIKKALEETNGDVERAKEILRVKGKAVLNKKASRETKAGLIEIYSHQNTKLGVMLDIRCETDFVAKNPQFKELAHEICLQIAAMKPIFVSETDIPEEFLDGETKIYKEQATNSGKPEKIVILMIEGKLKKYKEEISLLSQPWIKDDTKTIKNIIEDTVGKVGENIEIKRFARYEI</sequence>
<gene>
    <name evidence="5 7" type="primary">tsf</name>
    <name evidence="7" type="ORF">A2819_02130</name>
</gene>
<evidence type="ECO:0000256" key="4">
    <source>
        <dbReference type="ARBA" id="ARBA00022917"/>
    </source>
</evidence>
<proteinExistence type="inferred from homology"/>
<dbReference type="HAMAP" id="MF_00050">
    <property type="entry name" value="EF_Ts"/>
    <property type="match status" value="1"/>
</dbReference>
<dbReference type="InterPro" id="IPR001816">
    <property type="entry name" value="Transl_elong_EFTs/EF1B"/>
</dbReference>
<dbReference type="FunFam" id="1.10.8.10:FF:000001">
    <property type="entry name" value="Elongation factor Ts"/>
    <property type="match status" value="1"/>
</dbReference>
<organism evidence="7 8">
    <name type="scientific">Candidatus Azambacteria bacterium RIFCSPHIGHO2_01_FULL_40_24</name>
    <dbReference type="NCBI Taxonomy" id="1797301"/>
    <lineage>
        <taxon>Bacteria</taxon>
        <taxon>Candidatus Azamiibacteriota</taxon>
    </lineage>
</organism>
<dbReference type="InterPro" id="IPR036402">
    <property type="entry name" value="EF-Ts_dimer_sf"/>
</dbReference>
<evidence type="ECO:0000259" key="6">
    <source>
        <dbReference type="SMART" id="SM00165"/>
    </source>
</evidence>
<comment type="similarity">
    <text evidence="1 5">Belongs to the EF-Ts family.</text>
</comment>
<dbReference type="AlphaFoldDB" id="A0A1F5B5B8"/>
<evidence type="ECO:0000256" key="2">
    <source>
        <dbReference type="ARBA" id="ARBA00016956"/>
    </source>
</evidence>
<dbReference type="Pfam" id="PF00889">
    <property type="entry name" value="EF_TS"/>
    <property type="match status" value="1"/>
</dbReference>
<feature type="domain" description="UBA" evidence="6">
    <location>
        <begin position="4"/>
        <end position="42"/>
    </location>
</feature>
<dbReference type="Gene3D" id="1.10.8.10">
    <property type="entry name" value="DNA helicase RuvA subunit, C-terminal domain"/>
    <property type="match status" value="1"/>
</dbReference>
<comment type="subcellular location">
    <subcellularLocation>
        <location evidence="5">Cytoplasm</location>
    </subcellularLocation>
</comment>
<protein>
    <recommendedName>
        <fullName evidence="2 5">Elongation factor Ts</fullName>
        <shortName evidence="5">EF-Ts</shortName>
    </recommendedName>
</protein>
<dbReference type="SUPFAM" id="SSF54713">
    <property type="entry name" value="Elongation factor Ts (EF-Ts), dimerisation domain"/>
    <property type="match status" value="1"/>
</dbReference>
<dbReference type="Proteomes" id="UP000176431">
    <property type="component" value="Unassembled WGS sequence"/>
</dbReference>
<dbReference type="SMART" id="SM00165">
    <property type="entry name" value="UBA"/>
    <property type="match status" value="1"/>
</dbReference>
<reference evidence="7 8" key="1">
    <citation type="journal article" date="2016" name="Nat. Commun.">
        <title>Thousands of microbial genomes shed light on interconnected biogeochemical processes in an aquifer system.</title>
        <authorList>
            <person name="Anantharaman K."/>
            <person name="Brown C.T."/>
            <person name="Hug L.A."/>
            <person name="Sharon I."/>
            <person name="Castelle C.J."/>
            <person name="Probst A.J."/>
            <person name="Thomas B.C."/>
            <person name="Singh A."/>
            <person name="Wilkins M.J."/>
            <person name="Karaoz U."/>
            <person name="Brodie E.L."/>
            <person name="Williams K.H."/>
            <person name="Hubbard S.S."/>
            <person name="Banfield J.F."/>
        </authorList>
    </citation>
    <scope>NUCLEOTIDE SEQUENCE [LARGE SCALE GENOMIC DNA]</scope>
</reference>